<dbReference type="SUPFAM" id="SSF53649">
    <property type="entry name" value="Alkaline phosphatase-like"/>
    <property type="match status" value="1"/>
</dbReference>
<dbReference type="InterPro" id="IPR017768">
    <property type="entry name" value="AcpA"/>
</dbReference>
<evidence type="ECO:0000256" key="2">
    <source>
        <dbReference type="SAM" id="Phobius"/>
    </source>
</evidence>
<dbReference type="Proteomes" id="UP001161497">
    <property type="component" value="Chromosome"/>
</dbReference>
<dbReference type="InterPro" id="IPR017850">
    <property type="entry name" value="Alkaline_phosphatase_core_sf"/>
</dbReference>
<reference evidence="3" key="1">
    <citation type="submission" date="2023-03" db="EMBL/GenBank/DDBJ databases">
        <authorList>
            <person name="Cremers G."/>
            <person name="Picone N."/>
        </authorList>
    </citation>
    <scope>NUCLEOTIDE SEQUENCE</scope>
    <source>
        <strain evidence="3">Sample_alias</strain>
    </source>
</reference>
<dbReference type="CDD" id="cd16013">
    <property type="entry name" value="AcpA"/>
    <property type="match status" value="1"/>
</dbReference>
<evidence type="ECO:0000313" key="3">
    <source>
        <dbReference type="EMBL" id="CAI9085066.1"/>
    </source>
</evidence>
<protein>
    <submittedName>
        <fullName evidence="3">Acid phosphatase</fullName>
    </submittedName>
</protein>
<dbReference type="Pfam" id="PF04185">
    <property type="entry name" value="Phosphoesterase"/>
    <property type="match status" value="1"/>
</dbReference>
<dbReference type="RefSeq" id="WP_009060998.1">
    <property type="nucleotide sequence ID" value="NZ_JAHXRZ010000006.1"/>
</dbReference>
<dbReference type="NCBIfam" id="TIGR03397">
    <property type="entry name" value="acid_phos_Burk"/>
    <property type="match status" value="1"/>
</dbReference>
<name>A0ABM9IBN7_9BACT</name>
<dbReference type="InterPro" id="IPR007312">
    <property type="entry name" value="Phosphoesterase"/>
</dbReference>
<keyword evidence="1" id="KW-0378">Hydrolase</keyword>
<gene>
    <name evidence="3" type="ORF">MFUM_0685</name>
</gene>
<dbReference type="PANTHER" id="PTHR31956:SF1">
    <property type="entry name" value="NON-SPECIFIC PHOSPHOLIPASE C1"/>
    <property type="match status" value="1"/>
</dbReference>
<keyword evidence="2" id="KW-0812">Transmembrane</keyword>
<feature type="transmembrane region" description="Helical" evidence="2">
    <location>
        <begin position="6"/>
        <end position="23"/>
    </location>
</feature>
<dbReference type="Gene3D" id="3.40.720.10">
    <property type="entry name" value="Alkaline Phosphatase, subunit A"/>
    <property type="match status" value="2"/>
</dbReference>
<proteinExistence type="predicted"/>
<keyword evidence="2" id="KW-0472">Membrane</keyword>
<keyword evidence="2" id="KW-1133">Transmembrane helix</keyword>
<organism evidence="3 4">
    <name type="scientific">Candidatus Methylacidiphilum fumarolicum</name>
    <dbReference type="NCBI Taxonomy" id="591154"/>
    <lineage>
        <taxon>Bacteria</taxon>
        <taxon>Pseudomonadati</taxon>
        <taxon>Verrucomicrobiota</taxon>
        <taxon>Methylacidiphilae</taxon>
        <taxon>Methylacidiphilales</taxon>
        <taxon>Methylacidiphilaceae</taxon>
        <taxon>Methylacidiphilum (ex Ratnadevi et al. 2023)</taxon>
    </lineage>
</organism>
<sequence length="452" mass="51340">MDNHSWFLRLYSFIAVVILAIYGRAAPSKEQLHNIIIIYQENHSFDNLFGTMEKVDGIANAKHALLQEDKQGLPYKTLPPIYDPVNKTIDKRFSRPLPNGPFLLNDFLTINSPIPDPIHSFYRNQLQINGGKCNRFVAWSNTGGLPMGYYQSQSLPLYAYAKQYTVLDHFFQAAFGGSFLNHIWLVAAQTPYWGEAPEELKSKLEFDNQGKWIGIKKEGPLTPDGYVVGTVQSVYQPHSSTQKESHLLPPLTIPTIGDRLSEAGISWAWYAGGWNDALQGRADPSFQFHHQPFVYFKNFGGSTEAKKKFLKDETDFFLDIKKGSLPQVCFVKPLGRYNEHPGYSTIEAGEKHAIELIEALKNSPYWNNLLIILTYDEFGGFWDHVPPPKNDRWGPGPRIPALLISPFCEGGKVNSKYYDTTSILKLIEWRFNLSPLSSRDKSARNLFEALIE</sequence>
<dbReference type="PANTHER" id="PTHR31956">
    <property type="entry name" value="NON-SPECIFIC PHOSPHOLIPASE C4-RELATED"/>
    <property type="match status" value="1"/>
</dbReference>
<evidence type="ECO:0000256" key="1">
    <source>
        <dbReference type="ARBA" id="ARBA00022801"/>
    </source>
</evidence>
<accession>A0ABM9IBN7</accession>
<dbReference type="EMBL" id="OX458932">
    <property type="protein sequence ID" value="CAI9085066.1"/>
    <property type="molecule type" value="Genomic_DNA"/>
</dbReference>
<keyword evidence="4" id="KW-1185">Reference proteome</keyword>
<evidence type="ECO:0000313" key="4">
    <source>
        <dbReference type="Proteomes" id="UP001161497"/>
    </source>
</evidence>